<proteinExistence type="predicted"/>
<organism evidence="1 2">
    <name type="scientific">Spirosoma arboris</name>
    <dbReference type="NCBI Taxonomy" id="2682092"/>
    <lineage>
        <taxon>Bacteria</taxon>
        <taxon>Pseudomonadati</taxon>
        <taxon>Bacteroidota</taxon>
        <taxon>Cytophagia</taxon>
        <taxon>Cytophagales</taxon>
        <taxon>Cytophagaceae</taxon>
        <taxon>Spirosoma</taxon>
    </lineage>
</organism>
<dbReference type="RefSeq" id="WP_157590873.1">
    <property type="nucleotide sequence ID" value="NZ_WPIN01000030.1"/>
</dbReference>
<reference evidence="1 2" key="1">
    <citation type="submission" date="2019-12" db="EMBL/GenBank/DDBJ databases">
        <title>Spirosoma sp. HMF4905 genome sequencing and assembly.</title>
        <authorList>
            <person name="Kang H."/>
            <person name="Cha I."/>
            <person name="Kim H."/>
            <person name="Joh K."/>
        </authorList>
    </citation>
    <scope>NUCLEOTIDE SEQUENCE [LARGE SCALE GENOMIC DNA]</scope>
    <source>
        <strain evidence="1 2">HMF4905</strain>
    </source>
</reference>
<dbReference type="EMBL" id="WPIN01000030">
    <property type="protein sequence ID" value="MVM36075.1"/>
    <property type="molecule type" value="Genomic_DNA"/>
</dbReference>
<dbReference type="Proteomes" id="UP000436006">
    <property type="component" value="Unassembled WGS sequence"/>
</dbReference>
<sequence>MTDDFIKWRFVRIDSDVWHRYIVFKVSYQSIGFVLHKISTPLCTISLN</sequence>
<gene>
    <name evidence="1" type="ORF">GO755_39040</name>
</gene>
<evidence type="ECO:0000313" key="2">
    <source>
        <dbReference type="Proteomes" id="UP000436006"/>
    </source>
</evidence>
<protein>
    <submittedName>
        <fullName evidence="1">Uncharacterized protein</fullName>
    </submittedName>
</protein>
<evidence type="ECO:0000313" key="1">
    <source>
        <dbReference type="EMBL" id="MVM36075.1"/>
    </source>
</evidence>
<name>A0A7K1SQJ0_9BACT</name>
<keyword evidence="2" id="KW-1185">Reference proteome</keyword>
<accession>A0A7K1SQJ0</accession>
<dbReference type="AlphaFoldDB" id="A0A7K1SQJ0"/>
<comment type="caution">
    <text evidence="1">The sequence shown here is derived from an EMBL/GenBank/DDBJ whole genome shotgun (WGS) entry which is preliminary data.</text>
</comment>